<dbReference type="GeneID" id="59344054"/>
<dbReference type="InterPro" id="IPR016169">
    <property type="entry name" value="FAD-bd_PCMH_sub2"/>
</dbReference>
<comment type="similarity">
    <text evidence="2">Belongs to the oxygen-dependent FAD-linked oxidoreductase family.</text>
</comment>
<dbReference type="AlphaFoldDB" id="A0A8H6W8D8"/>
<dbReference type="InterPro" id="IPR012951">
    <property type="entry name" value="BBE"/>
</dbReference>
<dbReference type="OrthoDB" id="415825at2759"/>
<dbReference type="PROSITE" id="PS51387">
    <property type="entry name" value="FAD_PCMH"/>
    <property type="match status" value="1"/>
</dbReference>
<keyword evidence="5" id="KW-0560">Oxidoreductase</keyword>
<dbReference type="Pfam" id="PF08031">
    <property type="entry name" value="BBE"/>
    <property type="match status" value="1"/>
</dbReference>
<dbReference type="InterPro" id="IPR006094">
    <property type="entry name" value="Oxid_FAD_bind_N"/>
</dbReference>
<evidence type="ECO:0000256" key="2">
    <source>
        <dbReference type="ARBA" id="ARBA00005466"/>
    </source>
</evidence>
<reference evidence="7" key="1">
    <citation type="submission" date="2020-05" db="EMBL/GenBank/DDBJ databases">
        <title>Mycena genomes resolve the evolution of fungal bioluminescence.</title>
        <authorList>
            <person name="Tsai I.J."/>
        </authorList>
    </citation>
    <scope>NUCLEOTIDE SEQUENCE</scope>
    <source>
        <strain evidence="7">171206Taipei</strain>
    </source>
</reference>
<dbReference type="InterPro" id="IPR036318">
    <property type="entry name" value="FAD-bd_PCMH-like_sf"/>
</dbReference>
<name>A0A8H6W8D8_9AGAR</name>
<comment type="cofactor">
    <cofactor evidence="1">
        <name>FAD</name>
        <dbReference type="ChEBI" id="CHEBI:57692"/>
    </cofactor>
</comment>
<evidence type="ECO:0000256" key="5">
    <source>
        <dbReference type="ARBA" id="ARBA00023002"/>
    </source>
</evidence>
<evidence type="ECO:0000313" key="8">
    <source>
        <dbReference type="Proteomes" id="UP000636479"/>
    </source>
</evidence>
<dbReference type="EMBL" id="JACAZF010000004">
    <property type="protein sequence ID" value="KAF7306811.1"/>
    <property type="molecule type" value="Genomic_DNA"/>
</dbReference>
<dbReference type="Proteomes" id="UP000636479">
    <property type="component" value="Unassembled WGS sequence"/>
</dbReference>
<evidence type="ECO:0000256" key="3">
    <source>
        <dbReference type="ARBA" id="ARBA00022630"/>
    </source>
</evidence>
<evidence type="ECO:0000256" key="1">
    <source>
        <dbReference type="ARBA" id="ARBA00001974"/>
    </source>
</evidence>
<keyword evidence="3" id="KW-0285">Flavoprotein</keyword>
<evidence type="ECO:0000313" key="7">
    <source>
        <dbReference type="EMBL" id="KAF7306811.1"/>
    </source>
</evidence>
<gene>
    <name evidence="7" type="ORF">MIND_00472800</name>
</gene>
<feature type="domain" description="FAD-binding PCMH-type" evidence="6">
    <location>
        <begin position="74"/>
        <end position="246"/>
    </location>
</feature>
<dbReference type="InterPro" id="IPR016166">
    <property type="entry name" value="FAD-bd_PCMH"/>
</dbReference>
<keyword evidence="4" id="KW-0274">FAD</keyword>
<evidence type="ECO:0000256" key="4">
    <source>
        <dbReference type="ARBA" id="ARBA00022827"/>
    </source>
</evidence>
<dbReference type="SUPFAM" id="SSF56176">
    <property type="entry name" value="FAD-binding/transporter-associated domain-like"/>
    <property type="match status" value="1"/>
</dbReference>
<dbReference type="GO" id="GO:0016491">
    <property type="term" value="F:oxidoreductase activity"/>
    <property type="evidence" value="ECO:0007669"/>
    <property type="project" value="UniProtKB-KW"/>
</dbReference>
<comment type="caution">
    <text evidence="7">The sequence shown here is derived from an EMBL/GenBank/DDBJ whole genome shotgun (WGS) entry which is preliminary data.</text>
</comment>
<keyword evidence="8" id="KW-1185">Reference proteome</keyword>
<dbReference type="PANTHER" id="PTHR42973">
    <property type="entry name" value="BINDING OXIDOREDUCTASE, PUTATIVE (AFU_ORTHOLOGUE AFUA_1G17690)-RELATED"/>
    <property type="match status" value="1"/>
</dbReference>
<accession>A0A8H6W8D8</accession>
<dbReference type="Pfam" id="PF01565">
    <property type="entry name" value="FAD_binding_4"/>
    <property type="match status" value="1"/>
</dbReference>
<dbReference type="GO" id="GO:0071949">
    <property type="term" value="F:FAD binding"/>
    <property type="evidence" value="ECO:0007669"/>
    <property type="project" value="InterPro"/>
</dbReference>
<proteinExistence type="inferred from homology"/>
<dbReference type="RefSeq" id="XP_037221830.1">
    <property type="nucleotide sequence ID" value="XM_037361538.1"/>
</dbReference>
<organism evidence="7 8">
    <name type="scientific">Mycena indigotica</name>
    <dbReference type="NCBI Taxonomy" id="2126181"/>
    <lineage>
        <taxon>Eukaryota</taxon>
        <taxon>Fungi</taxon>
        <taxon>Dikarya</taxon>
        <taxon>Basidiomycota</taxon>
        <taxon>Agaricomycotina</taxon>
        <taxon>Agaricomycetes</taxon>
        <taxon>Agaricomycetidae</taxon>
        <taxon>Agaricales</taxon>
        <taxon>Marasmiineae</taxon>
        <taxon>Mycenaceae</taxon>
        <taxon>Mycena</taxon>
    </lineage>
</organism>
<sequence length="516" mass="56429">MSHSHGPTQLPFTHPDEEMPIQPMFTFFFVLVGALAKPIPSSTLVSCLANHSLAFETSQSSDWDTSTTPFNLRYHYQPAAIVYPTQTNQVSEAVKCAAQHGFRVSPLSGGHSYSASGFGQDGTLVVSLRNMTQLSYNTGDGSVNVQPGTHLGDFALELSDKYGRAAAHGICPYVGLGGHAGFGGWGLSSRNWGLVIDQVLAADLVLADGTTRHVSKTEHPDLFWAIRGASSSFGIVTQYQLQTHAAPTSVIRFALNFNVADRPVPLFAQEFARLLTAYQTWGLKTPKEMGIVTNIWQGGRDIEMAGYFMGDMTSFNAAFQPLLDATGKPNATYIQERGWVAALTEASGGTTLSTIGTPDIHDTFYAKSLTVRNDTLITTAAFEKLANFMMTAPKPGLLSETFIQFELWGGEESKISSISSDATAYPHRSHHFTVQFYGRSKSEWSTACTEYVDGLTDSITSEMPAAKFGGYANYLDPELAGWQRKYYAENYDRLEKLQKEYDPRGVFSKHQNVGSS</sequence>
<dbReference type="PANTHER" id="PTHR42973:SF39">
    <property type="entry name" value="FAD-BINDING PCMH-TYPE DOMAIN-CONTAINING PROTEIN"/>
    <property type="match status" value="1"/>
</dbReference>
<dbReference type="Gene3D" id="3.40.462.20">
    <property type="match status" value="1"/>
</dbReference>
<protein>
    <submittedName>
        <fullName evidence="7">FAD-binding domain-containing protein</fullName>
    </submittedName>
</protein>
<evidence type="ECO:0000259" key="6">
    <source>
        <dbReference type="PROSITE" id="PS51387"/>
    </source>
</evidence>
<dbReference type="Gene3D" id="3.30.465.10">
    <property type="match status" value="1"/>
</dbReference>
<dbReference type="InterPro" id="IPR050416">
    <property type="entry name" value="FAD-linked_Oxidoreductase"/>
</dbReference>